<evidence type="ECO:0000256" key="1">
    <source>
        <dbReference type="SAM" id="Phobius"/>
    </source>
</evidence>
<gene>
    <name evidence="3" type="primary">LOC113788523</name>
</gene>
<keyword evidence="1" id="KW-0812">Transmembrane</keyword>
<accession>A0A6P6XLY6</accession>
<proteinExistence type="predicted"/>
<reference evidence="3" key="1">
    <citation type="submission" date="2025-08" db="UniProtKB">
        <authorList>
            <consortium name="RefSeq"/>
        </authorList>
    </citation>
    <scope>IDENTIFICATION</scope>
    <source>
        <strain evidence="3">Airmid</strain>
    </source>
</reference>
<feature type="transmembrane region" description="Helical" evidence="1">
    <location>
        <begin position="220"/>
        <end position="239"/>
    </location>
</feature>
<keyword evidence="2" id="KW-1185">Reference proteome</keyword>
<feature type="transmembrane region" description="Helical" evidence="1">
    <location>
        <begin position="123"/>
        <end position="142"/>
    </location>
</feature>
<name>A0A6P6XLY6_DERPT</name>
<feature type="transmembrane region" description="Helical" evidence="1">
    <location>
        <begin position="21"/>
        <end position="41"/>
    </location>
</feature>
<keyword evidence="1" id="KW-0472">Membrane</keyword>
<sequence>MSRTSIIAACILSGQPQFLNMIPIIGFTNVFLFVNGLYSYISIIPAYNDKCCRSILQWLARSQFSMRKTRNQSIRFHYYQIRIWQKSLKSNLFIQMIINNKIAAMCACVFYSRQDKMNLSNTLFIFMMICSVLSANLVYYQIAKLPTYNTNCIRNLLRWLARLQWSTKFEWKGKRKIFIYKIQQIQWRHSLKSNLFIQTLTNNKFGFTCGHLFFITKYKFIELILLNIPLILMLYKHVYRSTILIN</sequence>
<organism evidence="2 3">
    <name type="scientific">Dermatophagoides pteronyssinus</name>
    <name type="common">European house dust mite</name>
    <dbReference type="NCBI Taxonomy" id="6956"/>
    <lineage>
        <taxon>Eukaryota</taxon>
        <taxon>Metazoa</taxon>
        <taxon>Ecdysozoa</taxon>
        <taxon>Arthropoda</taxon>
        <taxon>Chelicerata</taxon>
        <taxon>Arachnida</taxon>
        <taxon>Acari</taxon>
        <taxon>Acariformes</taxon>
        <taxon>Sarcoptiformes</taxon>
        <taxon>Astigmata</taxon>
        <taxon>Psoroptidia</taxon>
        <taxon>Analgoidea</taxon>
        <taxon>Pyroglyphidae</taxon>
        <taxon>Dermatophagoidinae</taxon>
        <taxon>Dermatophagoides</taxon>
    </lineage>
</organism>
<evidence type="ECO:0000313" key="2">
    <source>
        <dbReference type="Proteomes" id="UP000515146"/>
    </source>
</evidence>
<keyword evidence="1" id="KW-1133">Transmembrane helix</keyword>
<dbReference type="InParanoid" id="A0A6P6XLY6"/>
<protein>
    <submittedName>
        <fullName evidence="3">Uncharacterized protein LOC113788523</fullName>
    </submittedName>
</protein>
<dbReference type="Proteomes" id="UP000515146">
    <property type="component" value="Unplaced"/>
</dbReference>
<dbReference type="AlphaFoldDB" id="A0A6P6XLY6"/>
<dbReference type="KEGG" id="dpte:113788523"/>
<evidence type="ECO:0000313" key="3">
    <source>
        <dbReference type="RefSeq" id="XP_027193783.1"/>
    </source>
</evidence>
<dbReference type="RefSeq" id="XP_027193783.1">
    <property type="nucleotide sequence ID" value="XM_027337982.1"/>
</dbReference>